<reference evidence="2 3" key="1">
    <citation type="submission" date="2020-02" db="EMBL/GenBank/DDBJ databases">
        <title>Nitrogenibacter mangrovi gen. nov., sp. nov. isolated from mangrove sediment, a denitrifying betaproteobacterium.</title>
        <authorList>
            <person name="Liao H."/>
            <person name="Tian Y."/>
        </authorList>
    </citation>
    <scope>NUCLEOTIDE SEQUENCE [LARGE SCALE GENOMIC DNA]</scope>
    <source>
        <strain evidence="2 3">M9-3-2</strain>
    </source>
</reference>
<dbReference type="InterPro" id="IPR023614">
    <property type="entry name" value="Porin_dom_sf"/>
</dbReference>
<dbReference type="Proteomes" id="UP000501991">
    <property type="component" value="Chromosome"/>
</dbReference>
<organism evidence="2 3">
    <name type="scientific">Nitrogeniibacter mangrovi</name>
    <dbReference type="NCBI Taxonomy" id="2016596"/>
    <lineage>
        <taxon>Bacteria</taxon>
        <taxon>Pseudomonadati</taxon>
        <taxon>Pseudomonadota</taxon>
        <taxon>Betaproteobacteria</taxon>
        <taxon>Rhodocyclales</taxon>
        <taxon>Zoogloeaceae</taxon>
        <taxon>Nitrogeniibacter</taxon>
    </lineage>
</organism>
<dbReference type="RefSeq" id="WP_173763422.1">
    <property type="nucleotide sequence ID" value="NZ_CP048836.1"/>
</dbReference>
<evidence type="ECO:0008006" key="4">
    <source>
        <dbReference type="Google" id="ProtNLM"/>
    </source>
</evidence>
<feature type="region of interest" description="Disordered" evidence="1">
    <location>
        <begin position="1"/>
        <end position="31"/>
    </location>
</feature>
<protein>
    <recommendedName>
        <fullName evidence="4">Porin domain-containing protein</fullName>
    </recommendedName>
</protein>
<evidence type="ECO:0000256" key="1">
    <source>
        <dbReference type="SAM" id="MobiDB-lite"/>
    </source>
</evidence>
<dbReference type="SUPFAM" id="SSF56935">
    <property type="entry name" value="Porins"/>
    <property type="match status" value="1"/>
</dbReference>
<accession>A0A6C1B1V4</accession>
<evidence type="ECO:0000313" key="2">
    <source>
        <dbReference type="EMBL" id="QID16254.1"/>
    </source>
</evidence>
<proteinExistence type="predicted"/>
<gene>
    <name evidence="2" type="ORF">G3580_00615</name>
</gene>
<name>A0A6C1B1V4_9RHOO</name>
<dbReference type="KEGG" id="azq:G3580_00615"/>
<evidence type="ECO:0000313" key="3">
    <source>
        <dbReference type="Proteomes" id="UP000501991"/>
    </source>
</evidence>
<dbReference type="AlphaFoldDB" id="A0A6C1B1V4"/>
<dbReference type="Gene3D" id="2.40.160.10">
    <property type="entry name" value="Porin"/>
    <property type="match status" value="1"/>
</dbReference>
<dbReference type="EMBL" id="CP048836">
    <property type="protein sequence ID" value="QID16254.1"/>
    <property type="molecule type" value="Genomic_DNA"/>
</dbReference>
<keyword evidence="3" id="KW-1185">Reference proteome</keyword>
<sequence>MKVPNTVQDQKVHENAPPAQTGAHPRPHRGRTGRLMRQLGATAAGLCLSAFVHATDYQLGQGLRLGDTGFTLGGYSALTLDKLRGEKTRVALDDLSLFVWWESETRWKVFAELDYENVLAHPSRDREGESRYLALERLYADYAVNDALTLRVGKFLTPIGRWNQIHATPLVWTTSRPLITEKTFPTNVTGLMATGTIAAMGDGIEYAVYGSRGNEIRVNPAIDPFTEVVGARVTVPVTADSRLGVSVARFEQEAHRDESKRLLGLDFMWAREGYEFSAEAVYRRSDEGGTRDEKGAFAQLVVPLTERLAAVGRLEAFHQAGSTDTVRIGVLGLNYHYTPAIVFKGEWVGTQDNRIDAPHGVMTSVSVLF</sequence>